<dbReference type="PIRSF" id="PIRSF000371">
    <property type="entry name" value="PFL_act_enz"/>
    <property type="match status" value="1"/>
</dbReference>
<name>A0AB33IUJ1_9BACT</name>
<evidence type="ECO:0000256" key="5">
    <source>
        <dbReference type="ARBA" id="ARBA00022723"/>
    </source>
</evidence>
<dbReference type="InterPro" id="IPR012839">
    <property type="entry name" value="Organic_radical_activase"/>
</dbReference>
<keyword evidence="9" id="KW-0963">Cytoplasm</keyword>
<dbReference type="InterPro" id="IPR007197">
    <property type="entry name" value="rSAM"/>
</dbReference>
<dbReference type="InterPro" id="IPR012838">
    <property type="entry name" value="PFL1_activating"/>
</dbReference>
<evidence type="ECO:0000256" key="9">
    <source>
        <dbReference type="RuleBase" id="RU362053"/>
    </source>
</evidence>
<dbReference type="PANTHER" id="PTHR30352:SF5">
    <property type="entry name" value="PYRUVATE FORMATE-LYASE 1-ACTIVATING ENZYME"/>
    <property type="match status" value="1"/>
</dbReference>
<protein>
    <recommendedName>
        <fullName evidence="9">Pyruvate formate-lyase-activating enzyme</fullName>
        <ecNumber evidence="9">1.97.1.4</ecNumber>
    </recommendedName>
</protein>
<evidence type="ECO:0000313" key="11">
    <source>
        <dbReference type="EMBL" id="BFO72242.1"/>
    </source>
</evidence>
<dbReference type="InterPro" id="IPR058240">
    <property type="entry name" value="rSAM_sf"/>
</dbReference>
<evidence type="ECO:0000256" key="1">
    <source>
        <dbReference type="ARBA" id="ARBA00002918"/>
    </source>
</evidence>
<comment type="catalytic activity">
    <reaction evidence="9">
        <text>glycyl-[formate C-acetyltransferase] + reduced [flavodoxin] + S-adenosyl-L-methionine = glycin-2-yl radical-[formate C-acetyltransferase] + semiquinone [flavodoxin] + 5'-deoxyadenosine + L-methionine + H(+)</text>
        <dbReference type="Rhea" id="RHEA:19225"/>
        <dbReference type="Rhea" id="RHEA-COMP:10622"/>
        <dbReference type="Rhea" id="RHEA-COMP:12190"/>
        <dbReference type="Rhea" id="RHEA-COMP:12191"/>
        <dbReference type="Rhea" id="RHEA-COMP:14480"/>
        <dbReference type="ChEBI" id="CHEBI:15378"/>
        <dbReference type="ChEBI" id="CHEBI:17319"/>
        <dbReference type="ChEBI" id="CHEBI:29947"/>
        <dbReference type="ChEBI" id="CHEBI:32722"/>
        <dbReference type="ChEBI" id="CHEBI:57618"/>
        <dbReference type="ChEBI" id="CHEBI:57844"/>
        <dbReference type="ChEBI" id="CHEBI:59789"/>
        <dbReference type="ChEBI" id="CHEBI:140311"/>
        <dbReference type="EC" id="1.97.1.4"/>
    </reaction>
</comment>
<keyword evidence="8 9" id="KW-0411">Iron-sulfur</keyword>
<evidence type="ECO:0000256" key="4">
    <source>
        <dbReference type="ARBA" id="ARBA00022691"/>
    </source>
</evidence>
<keyword evidence="11" id="KW-0670">Pyruvate</keyword>
<dbReference type="InterPro" id="IPR001989">
    <property type="entry name" value="Radical_activat_CS"/>
</dbReference>
<dbReference type="GO" id="GO:0046872">
    <property type="term" value="F:metal ion binding"/>
    <property type="evidence" value="ECO:0007669"/>
    <property type="project" value="UniProtKB-UniRule"/>
</dbReference>
<comment type="similarity">
    <text evidence="2 9">Belongs to the organic radical-activating enzymes family.</text>
</comment>
<dbReference type="AlphaFoldDB" id="A0AB33IUJ1"/>
<comment type="cofactor">
    <cofactor evidence="9">
        <name>[4Fe-4S] cluster</name>
        <dbReference type="ChEBI" id="CHEBI:49883"/>
    </cofactor>
    <text evidence="9">Binds 1 [4Fe-4S] cluster. The cluster is coordinated with 3 cysteines and an exchangeable S-adenosyl-L-methionine.</text>
</comment>
<dbReference type="EMBL" id="AP035785">
    <property type="protein sequence ID" value="BFO72242.1"/>
    <property type="molecule type" value="Genomic_DNA"/>
</dbReference>
<accession>A0AB33IUJ1</accession>
<dbReference type="InterPro" id="IPR034457">
    <property type="entry name" value="Organic_radical-activating"/>
</dbReference>
<dbReference type="EC" id="1.97.1.4" evidence="9"/>
<keyword evidence="6 9" id="KW-0560">Oxidoreductase</keyword>
<dbReference type="SUPFAM" id="SSF102114">
    <property type="entry name" value="Radical SAM enzymes"/>
    <property type="match status" value="1"/>
</dbReference>
<evidence type="ECO:0000256" key="2">
    <source>
        <dbReference type="ARBA" id="ARBA00009777"/>
    </source>
</evidence>
<evidence type="ECO:0000256" key="6">
    <source>
        <dbReference type="ARBA" id="ARBA00023002"/>
    </source>
</evidence>
<comment type="subcellular location">
    <subcellularLocation>
        <location evidence="9">Cytoplasm</location>
    </subcellularLocation>
</comment>
<dbReference type="CDD" id="cd01335">
    <property type="entry name" value="Radical_SAM"/>
    <property type="match status" value="1"/>
</dbReference>
<evidence type="ECO:0000256" key="7">
    <source>
        <dbReference type="ARBA" id="ARBA00023004"/>
    </source>
</evidence>
<dbReference type="PROSITE" id="PS01087">
    <property type="entry name" value="RADICAL_ACTIVATING"/>
    <property type="match status" value="1"/>
</dbReference>
<evidence type="ECO:0000256" key="3">
    <source>
        <dbReference type="ARBA" id="ARBA00022485"/>
    </source>
</evidence>
<sequence>METDKLSVQKRKYDVLAEDGLPDLATDMESPKMAFLHSTESFGSVDGPGIRFVIFLQGCPMRCRYCHNPDSWKREELQKTTADELLDRAERYRSYWGKTGGITVSGGEALLQIDFLIELFAKAHERGINTCLDTSAQPFSRQAPFYDKFVQLMQHTDLVLLDIKHIDSEAHHRLTGHPNENILDAARCLSDMGKPVWIRHVLVPGLTDDEDALRRLADFIQTLANVQRIEVLPYHALGMYKWENLGIPYTLKDVPAPTKEQVEWAGKILRGEL</sequence>
<keyword evidence="7 9" id="KW-0408">Iron</keyword>
<dbReference type="GO" id="GO:0005737">
    <property type="term" value="C:cytoplasm"/>
    <property type="evidence" value="ECO:0007669"/>
    <property type="project" value="UniProtKB-SubCell"/>
</dbReference>
<reference evidence="11" key="1">
    <citation type="submission" date="2024-07" db="EMBL/GenBank/DDBJ databases">
        <title>Complete genome sequence of Prevotella sp. YM-2024 GTC17253.</title>
        <authorList>
            <person name="Hayashi M."/>
            <person name="Muto Y."/>
            <person name="Tanaka K."/>
            <person name="Niwa H."/>
        </authorList>
    </citation>
    <scope>NUCLEOTIDE SEQUENCE</scope>
    <source>
        <strain evidence="11">GTC17253</strain>
    </source>
</reference>
<dbReference type="Gene3D" id="3.20.20.70">
    <property type="entry name" value="Aldolase class I"/>
    <property type="match status" value="1"/>
</dbReference>
<dbReference type="InterPro" id="IPR013785">
    <property type="entry name" value="Aldolase_TIM"/>
</dbReference>
<dbReference type="GO" id="GO:0043365">
    <property type="term" value="F:[formate-C-acetyltransferase]-activating enzyme activity"/>
    <property type="evidence" value="ECO:0007669"/>
    <property type="project" value="UniProtKB-UniRule"/>
</dbReference>
<keyword evidence="5 9" id="KW-0479">Metal-binding</keyword>
<dbReference type="NCBIfam" id="TIGR02493">
    <property type="entry name" value="PFLA"/>
    <property type="match status" value="1"/>
</dbReference>
<feature type="domain" description="Radical SAM core" evidence="10">
    <location>
        <begin position="45"/>
        <end position="272"/>
    </location>
</feature>
<evidence type="ECO:0000256" key="8">
    <source>
        <dbReference type="ARBA" id="ARBA00023014"/>
    </source>
</evidence>
<dbReference type="PANTHER" id="PTHR30352">
    <property type="entry name" value="PYRUVATE FORMATE-LYASE-ACTIVATING ENZYME"/>
    <property type="match status" value="1"/>
</dbReference>
<keyword evidence="3 9" id="KW-0004">4Fe-4S</keyword>
<comment type="function">
    <text evidence="1">Activation of pyruvate formate-lyase 1 under anaerobic conditions by generation of an organic free radical, using S-adenosylmethionine and reduced flavodoxin as cosubstrates to produce 5'-deoxy-adenosine.</text>
</comment>
<dbReference type="GO" id="GO:0051539">
    <property type="term" value="F:4 iron, 4 sulfur cluster binding"/>
    <property type="evidence" value="ECO:0007669"/>
    <property type="project" value="UniProtKB-UniRule"/>
</dbReference>
<gene>
    <name evidence="11" type="primary">pflA</name>
    <name evidence="11" type="ORF">GTC17253_22080</name>
</gene>
<dbReference type="Pfam" id="PF04055">
    <property type="entry name" value="Radical_SAM"/>
    <property type="match status" value="1"/>
</dbReference>
<dbReference type="SFLD" id="SFLDS00029">
    <property type="entry name" value="Radical_SAM"/>
    <property type="match status" value="1"/>
</dbReference>
<comment type="function">
    <text evidence="9">Activation of pyruvate formate-lyase under anaerobic conditions by generation of an organic free radical, using S-adenosylmethionine and reduced flavodoxin as cosubstrates to produce 5'-deoxy-adenosine.</text>
</comment>
<dbReference type="PROSITE" id="PS51918">
    <property type="entry name" value="RADICAL_SAM"/>
    <property type="match status" value="1"/>
</dbReference>
<proteinExistence type="inferred from homology"/>
<evidence type="ECO:0000259" key="10">
    <source>
        <dbReference type="PROSITE" id="PS51918"/>
    </source>
</evidence>
<organism evidence="11">
    <name type="scientific">Prevotella sp. GTC17253</name>
    <dbReference type="NCBI Taxonomy" id="3236793"/>
    <lineage>
        <taxon>Bacteria</taxon>
        <taxon>Pseudomonadati</taxon>
        <taxon>Bacteroidota</taxon>
        <taxon>Bacteroidia</taxon>
        <taxon>Bacteroidales</taxon>
        <taxon>Prevotellaceae</taxon>
        <taxon>Prevotella</taxon>
    </lineage>
</organism>
<keyword evidence="4 9" id="KW-0949">S-adenosyl-L-methionine</keyword>
<dbReference type="SFLD" id="SFLDG01066">
    <property type="entry name" value="organic_radical-activating_enz"/>
    <property type="match status" value="1"/>
</dbReference>